<evidence type="ECO:0000256" key="3">
    <source>
        <dbReference type="SAM" id="SignalP"/>
    </source>
</evidence>
<dbReference type="Gene3D" id="3.10.450.240">
    <property type="match status" value="1"/>
</dbReference>
<feature type="region of interest" description="Disordered" evidence="1">
    <location>
        <begin position="38"/>
        <end position="59"/>
    </location>
</feature>
<reference evidence="5 6" key="1">
    <citation type="submission" date="2020-06" db="EMBL/GenBank/DDBJ databases">
        <title>Schlegella sp. ID0723 isolated from air conditioner.</title>
        <authorList>
            <person name="Kim D.Y."/>
            <person name="Kim D.-U."/>
        </authorList>
    </citation>
    <scope>NUCLEOTIDE SEQUENCE [LARGE SCALE GENOMIC DNA]</scope>
    <source>
        <strain evidence="5 6">ID0723</strain>
    </source>
</reference>
<feature type="domain" description="Tim44-like" evidence="4">
    <location>
        <begin position="176"/>
        <end position="306"/>
    </location>
</feature>
<keyword evidence="6" id="KW-1185">Reference proteome</keyword>
<evidence type="ECO:0000259" key="4">
    <source>
        <dbReference type="SMART" id="SM00978"/>
    </source>
</evidence>
<dbReference type="RefSeq" id="WP_176070018.1">
    <property type="nucleotide sequence ID" value="NZ_JABWMJ010000007.1"/>
</dbReference>
<evidence type="ECO:0000256" key="1">
    <source>
        <dbReference type="SAM" id="MobiDB-lite"/>
    </source>
</evidence>
<dbReference type="InterPro" id="IPR032710">
    <property type="entry name" value="NTF2-like_dom_sf"/>
</dbReference>
<evidence type="ECO:0000313" key="5">
    <source>
        <dbReference type="EMBL" id="NUZ07162.1"/>
    </source>
</evidence>
<name>A0A7Y6NQ40_9BURK</name>
<dbReference type="Pfam" id="PF04280">
    <property type="entry name" value="Tim44"/>
    <property type="match status" value="1"/>
</dbReference>
<dbReference type="PANTHER" id="PTHR41542">
    <property type="entry name" value="BLL5807 PROTEIN"/>
    <property type="match status" value="1"/>
</dbReference>
<accession>A0A7Y6NQ40</accession>
<dbReference type="InterPro" id="IPR007379">
    <property type="entry name" value="Tim44-like_dom"/>
</dbReference>
<keyword evidence="2" id="KW-1133">Transmembrane helix</keyword>
<dbReference type="SMART" id="SM00978">
    <property type="entry name" value="Tim44"/>
    <property type="match status" value="1"/>
</dbReference>
<feature type="transmembrane region" description="Helical" evidence="2">
    <location>
        <begin position="103"/>
        <end position="124"/>
    </location>
</feature>
<proteinExistence type="predicted"/>
<gene>
    <name evidence="5" type="ORF">HQN59_15470</name>
</gene>
<sequence>MKSLIMVLTLAVAAAGFAPVDAEARRLGGGGFSGMQRSLPARPAPSTLPARPATTPAATPAAVPGAAAAAAAPRRSWLGPIAGLAAGLGIAALMSHLGLGAAFGNILTMLLLAAAAFFVIRFLLRRFGPAANRDTATANGMRLAGAGAPADAADLRSNRNAFEPAPAAAAAGLGPTAAATDVSNVPADFDRAAFERVAKMIFIRMQAANDRADLNDLRNFTTPEMFAAVRLDLQERGPAAQQTDVVKIDAEVLDVAQEATQQVVSVRFHGLIREELDGAAAPFDEVWHLVKPTDGSREWAIAGIQQTQAA</sequence>
<keyword evidence="2" id="KW-0812">Transmembrane</keyword>
<organism evidence="5 6">
    <name type="scientific">Piscinibacter koreensis</name>
    <dbReference type="NCBI Taxonomy" id="2742824"/>
    <lineage>
        <taxon>Bacteria</taxon>
        <taxon>Pseudomonadati</taxon>
        <taxon>Pseudomonadota</taxon>
        <taxon>Betaproteobacteria</taxon>
        <taxon>Burkholderiales</taxon>
        <taxon>Sphaerotilaceae</taxon>
        <taxon>Piscinibacter</taxon>
    </lineage>
</organism>
<comment type="caution">
    <text evidence="5">The sequence shown here is derived from an EMBL/GenBank/DDBJ whole genome shotgun (WGS) entry which is preliminary data.</text>
</comment>
<feature type="signal peptide" evidence="3">
    <location>
        <begin position="1"/>
        <end position="18"/>
    </location>
</feature>
<evidence type="ECO:0000256" key="2">
    <source>
        <dbReference type="SAM" id="Phobius"/>
    </source>
</evidence>
<feature type="chain" id="PRO_5030695772" evidence="3">
    <location>
        <begin position="19"/>
        <end position="310"/>
    </location>
</feature>
<dbReference type="Proteomes" id="UP000529637">
    <property type="component" value="Unassembled WGS sequence"/>
</dbReference>
<dbReference type="PANTHER" id="PTHR41542:SF1">
    <property type="entry name" value="BLL5807 PROTEIN"/>
    <property type="match status" value="1"/>
</dbReference>
<feature type="transmembrane region" description="Helical" evidence="2">
    <location>
        <begin position="77"/>
        <end position="97"/>
    </location>
</feature>
<protein>
    <submittedName>
        <fullName evidence="5">Tim44 domain-containing protein</fullName>
    </submittedName>
</protein>
<keyword evidence="3" id="KW-0732">Signal</keyword>
<feature type="compositionally biased region" description="Low complexity" evidence="1">
    <location>
        <begin position="40"/>
        <end position="59"/>
    </location>
</feature>
<dbReference type="EMBL" id="JABWMJ010000007">
    <property type="protein sequence ID" value="NUZ07162.1"/>
    <property type="molecule type" value="Genomic_DNA"/>
</dbReference>
<keyword evidence="2" id="KW-0472">Membrane</keyword>
<dbReference type="AlphaFoldDB" id="A0A7Y6NQ40"/>
<evidence type="ECO:0000313" key="6">
    <source>
        <dbReference type="Proteomes" id="UP000529637"/>
    </source>
</evidence>
<dbReference type="SUPFAM" id="SSF54427">
    <property type="entry name" value="NTF2-like"/>
    <property type="match status" value="1"/>
</dbReference>